<dbReference type="Proteomes" id="UP000016666">
    <property type="component" value="Unassembled WGS sequence"/>
</dbReference>
<dbReference type="SUPFAM" id="SSF64593">
    <property type="entry name" value="Intermediate filament protein, coiled coil region"/>
    <property type="match status" value="2"/>
</dbReference>
<keyword evidence="3 6" id="KW-0175">Coiled coil</keyword>
<accession>U3I9W2</accession>
<dbReference type="GO" id="GO:0030280">
    <property type="term" value="F:structural constituent of skin epidermis"/>
    <property type="evidence" value="ECO:0007669"/>
    <property type="project" value="TreeGrafter"/>
</dbReference>
<dbReference type="HOGENOM" id="CLU_012560_6_1_1"/>
<evidence type="ECO:0000256" key="4">
    <source>
        <dbReference type="ARBA" id="ARBA00061646"/>
    </source>
</evidence>
<dbReference type="GO" id="GO:0045095">
    <property type="term" value="C:keratin filament"/>
    <property type="evidence" value="ECO:0007669"/>
    <property type="project" value="InterPro"/>
</dbReference>
<proteinExistence type="inferred from homology"/>
<evidence type="ECO:0000256" key="6">
    <source>
        <dbReference type="SAM" id="Coils"/>
    </source>
</evidence>
<evidence type="ECO:0000259" key="7">
    <source>
        <dbReference type="PROSITE" id="PS51842"/>
    </source>
</evidence>
<dbReference type="Ensembl" id="ENSAPLT00000004640.2">
    <property type="protein sequence ID" value="ENSAPLP00000004033.2"/>
    <property type="gene ID" value="ENSAPLG00000004524.2"/>
</dbReference>
<keyword evidence="9" id="KW-1185">Reference proteome</keyword>
<dbReference type="GeneTree" id="ENSGT00940000162738"/>
<feature type="coiled-coil region" evidence="6">
    <location>
        <begin position="264"/>
        <end position="336"/>
    </location>
</feature>
<evidence type="ECO:0000313" key="9">
    <source>
        <dbReference type="Proteomes" id="UP000016666"/>
    </source>
</evidence>
<keyword evidence="2 5" id="KW-0403">Intermediate filament</keyword>
<dbReference type="Pfam" id="PF00038">
    <property type="entry name" value="Filament"/>
    <property type="match status" value="1"/>
</dbReference>
<dbReference type="InterPro" id="IPR039008">
    <property type="entry name" value="IF_rod_dom"/>
</dbReference>
<dbReference type="FunFam" id="1.20.5.170:FF:000004">
    <property type="entry name" value="Keratin, type II cytoskeletal 5"/>
    <property type="match status" value="1"/>
</dbReference>
<dbReference type="FunFam" id="1.20.5.1160:FF:000001">
    <property type="entry name" value="Keratin type II"/>
    <property type="match status" value="1"/>
</dbReference>
<dbReference type="PROSITE" id="PS00226">
    <property type="entry name" value="IF_ROD_1"/>
    <property type="match status" value="1"/>
</dbReference>
<dbReference type="PANTHER" id="PTHR45616:SF21">
    <property type="entry name" value="KERATIN, TYPE II CYTOSKELETAL 7"/>
    <property type="match status" value="1"/>
</dbReference>
<dbReference type="PANTHER" id="PTHR45616">
    <property type="entry name" value="GATA-TYPE DOMAIN-CONTAINING PROTEIN"/>
    <property type="match status" value="1"/>
</dbReference>
<evidence type="ECO:0000256" key="1">
    <source>
        <dbReference type="ARBA" id="ARBA00022744"/>
    </source>
</evidence>
<dbReference type="GO" id="GO:0031424">
    <property type="term" value="P:keratinization"/>
    <property type="evidence" value="ECO:0007669"/>
    <property type="project" value="TreeGrafter"/>
</dbReference>
<feature type="coiled-coil region" evidence="6">
    <location>
        <begin position="402"/>
        <end position="482"/>
    </location>
</feature>
<keyword evidence="1" id="KW-0416">Keratin</keyword>
<name>U3I9W2_ANAPP</name>
<dbReference type="FunFam" id="1.20.5.500:FF:000001">
    <property type="entry name" value="Type II keratin 23"/>
    <property type="match status" value="1"/>
</dbReference>
<feature type="domain" description="IF rod" evidence="7">
    <location>
        <begin position="193"/>
        <end position="504"/>
    </location>
</feature>
<reference evidence="8" key="3">
    <citation type="submission" date="2025-09" db="UniProtKB">
        <authorList>
            <consortium name="Ensembl"/>
        </authorList>
    </citation>
    <scope>IDENTIFICATION</scope>
</reference>
<reference evidence="8" key="2">
    <citation type="submission" date="2025-08" db="UniProtKB">
        <authorList>
            <consortium name="Ensembl"/>
        </authorList>
    </citation>
    <scope>IDENTIFICATION</scope>
</reference>
<reference evidence="9" key="1">
    <citation type="submission" date="2017-10" db="EMBL/GenBank/DDBJ databases">
        <title>A new Pekin duck reference genome.</title>
        <authorList>
            <person name="Hou Z.-C."/>
            <person name="Zhou Z.-K."/>
            <person name="Zhu F."/>
            <person name="Hou S.-S."/>
        </authorList>
    </citation>
    <scope>NUCLEOTIDE SEQUENCE [LARGE SCALE GENOMIC DNA]</scope>
</reference>
<organism evidence="8 9">
    <name type="scientific">Anas platyrhynchos platyrhynchos</name>
    <name type="common">Northern mallard</name>
    <dbReference type="NCBI Taxonomy" id="8840"/>
    <lineage>
        <taxon>Eukaryota</taxon>
        <taxon>Metazoa</taxon>
        <taxon>Chordata</taxon>
        <taxon>Craniata</taxon>
        <taxon>Vertebrata</taxon>
        <taxon>Euteleostomi</taxon>
        <taxon>Archelosauria</taxon>
        <taxon>Archosauria</taxon>
        <taxon>Dinosauria</taxon>
        <taxon>Saurischia</taxon>
        <taxon>Theropoda</taxon>
        <taxon>Coelurosauria</taxon>
        <taxon>Aves</taxon>
        <taxon>Neognathae</taxon>
        <taxon>Galloanserae</taxon>
        <taxon>Anseriformes</taxon>
        <taxon>Anatidae</taxon>
        <taxon>Anatinae</taxon>
        <taxon>Anas</taxon>
    </lineage>
</organism>
<dbReference type="PROSITE" id="PS51842">
    <property type="entry name" value="IF_ROD_2"/>
    <property type="match status" value="1"/>
</dbReference>
<dbReference type="Gene3D" id="1.20.5.1160">
    <property type="entry name" value="Vasodilator-stimulated phosphoprotein"/>
    <property type="match status" value="1"/>
</dbReference>
<dbReference type="SMART" id="SM01391">
    <property type="entry name" value="Filament"/>
    <property type="match status" value="1"/>
</dbReference>
<dbReference type="InterPro" id="IPR032444">
    <property type="entry name" value="Keratin_2_head"/>
</dbReference>
<protein>
    <recommendedName>
        <fullName evidence="7">IF rod domain-containing protein</fullName>
    </recommendedName>
</protein>
<evidence type="ECO:0000256" key="2">
    <source>
        <dbReference type="ARBA" id="ARBA00022754"/>
    </source>
</evidence>
<comment type="similarity">
    <text evidence="4 5">Belongs to the intermediate filament family.</text>
</comment>
<dbReference type="AlphaFoldDB" id="U3I9W2"/>
<dbReference type="PRINTS" id="PR01276">
    <property type="entry name" value="TYPE2KERATIN"/>
</dbReference>
<dbReference type="InterPro" id="IPR018039">
    <property type="entry name" value="IF_conserved"/>
</dbReference>
<evidence type="ECO:0000313" key="8">
    <source>
        <dbReference type="Ensembl" id="ENSAPLP00000004033.2"/>
    </source>
</evidence>
<evidence type="ECO:0000256" key="5">
    <source>
        <dbReference type="RuleBase" id="RU000685"/>
    </source>
</evidence>
<sequence>MLSSSNSLHRKHFVEVSCSLAPFSVQIKGRGCSAAVRGNCTWESAASTSPAPIPLPPVAMSCRSYSINSGRAARNFSSSSAALPRHRRGFSSASWHWGSGAGPRGLGNFSSRSLNGTASSKPRIAVGRCPPPRSGYGFGAASVGFGYRGAGFGYRVSGVSRPRSITPITINEQLLQPLKLEFDPNMQTVKYQEKEQIKTLNNKFASFIDKVRLLEQQNEVLETKWSFLQGQKQCRNIIMPMLEAYIGNSRKQLEALGCNRALLQTDLKAAQEALETNKKMYEDECSQRICAEKEFIALKKDADCFFLKKAELEAKVESLKEEVDFLRMLYEEETQQLQTQISDTQVIVQMDNSRDLNLDSIIADVKAQYEDTACRSRAEAEAWYKSKFEELRVTAGRNADSLRETKKEISELTRIIQKLNGEVRNAKDQRCKLETAVANAEQCGETSIKDAKCKLSELEVALQQTKADLARQLCEYQELMNVKLALDIEITTYRKLLEGEENRLRAEEGLPVNISVCHSQRGLAYSPEPTFASTQVPAKRSSCRNGSASRSAGVCGEAVRSGSTRSSHVKLVSMTKSARSTM</sequence>
<dbReference type="Gene3D" id="1.20.5.500">
    <property type="entry name" value="Single helix bin"/>
    <property type="match status" value="1"/>
</dbReference>
<dbReference type="Pfam" id="PF16208">
    <property type="entry name" value="Keratin_2_head"/>
    <property type="match status" value="1"/>
</dbReference>
<dbReference type="GO" id="GO:0045109">
    <property type="term" value="P:intermediate filament organization"/>
    <property type="evidence" value="ECO:0007669"/>
    <property type="project" value="TreeGrafter"/>
</dbReference>
<dbReference type="GO" id="GO:0005615">
    <property type="term" value="C:extracellular space"/>
    <property type="evidence" value="ECO:0007669"/>
    <property type="project" value="TreeGrafter"/>
</dbReference>
<evidence type="ECO:0000256" key="3">
    <source>
        <dbReference type="ARBA" id="ARBA00023054"/>
    </source>
</evidence>
<dbReference type="Gene3D" id="1.20.5.170">
    <property type="match status" value="1"/>
</dbReference>
<dbReference type="InterPro" id="IPR003054">
    <property type="entry name" value="Keratin_II"/>
</dbReference>